<evidence type="ECO:0000256" key="3">
    <source>
        <dbReference type="ARBA" id="ARBA00023002"/>
    </source>
</evidence>
<evidence type="ECO:0000256" key="2">
    <source>
        <dbReference type="ARBA" id="ARBA00022643"/>
    </source>
</evidence>
<gene>
    <name evidence="6" type="ORF">FHE65_27140</name>
</gene>
<dbReference type="GO" id="GO:0046306">
    <property type="term" value="P:alkanesulfonate catabolic process"/>
    <property type="evidence" value="ECO:0007669"/>
    <property type="project" value="TreeGrafter"/>
</dbReference>
<sequence length="212" mass="22763">MLVTGVPYRHPGLLAKIVATLDVLSGGRAALGIGAGWYEREQRGLGLPVWPAGERLARLEETLQIVAQMFGDDDGPYEGRYYQLAETLCSPKPLGPVPVMVGGGGERKTLRLVATYGDACNLFAQPGHGTEGVAHKLDVLHAHCDDVGRPYEEIRKTILWNGPVPFDGSFTDTLAPYAELGVDEVFVMPMEADVVAFARGLVDHVVEPAAAL</sequence>
<dbReference type="EMBL" id="VDFR01000147">
    <property type="protein sequence ID" value="TNC35428.1"/>
    <property type="molecule type" value="Genomic_DNA"/>
</dbReference>
<dbReference type="InterPro" id="IPR011251">
    <property type="entry name" value="Luciferase-like_dom"/>
</dbReference>
<keyword evidence="1" id="KW-0285">Flavoprotein</keyword>
<dbReference type="AlphaFoldDB" id="A0A5C4MD63"/>
<feature type="domain" description="Luciferase-like" evidence="5">
    <location>
        <begin position="6"/>
        <end position="157"/>
    </location>
</feature>
<evidence type="ECO:0000256" key="4">
    <source>
        <dbReference type="ARBA" id="ARBA00023033"/>
    </source>
</evidence>
<dbReference type="OrthoDB" id="143323at2"/>
<proteinExistence type="predicted"/>
<protein>
    <submittedName>
        <fullName evidence="6">LLM class flavin-dependent oxidoreductase</fullName>
    </submittedName>
</protein>
<evidence type="ECO:0000313" key="7">
    <source>
        <dbReference type="Proteomes" id="UP000306740"/>
    </source>
</evidence>
<organism evidence="6 7">
    <name type="scientific">Mumia zhuanghuii</name>
    <dbReference type="NCBI Taxonomy" id="2585211"/>
    <lineage>
        <taxon>Bacteria</taxon>
        <taxon>Bacillati</taxon>
        <taxon>Actinomycetota</taxon>
        <taxon>Actinomycetes</taxon>
        <taxon>Propionibacteriales</taxon>
        <taxon>Nocardioidaceae</taxon>
        <taxon>Mumia</taxon>
    </lineage>
</organism>
<evidence type="ECO:0000256" key="1">
    <source>
        <dbReference type="ARBA" id="ARBA00022630"/>
    </source>
</evidence>
<keyword evidence="3" id="KW-0560">Oxidoreductase</keyword>
<dbReference type="InterPro" id="IPR050172">
    <property type="entry name" value="SsuD_RutA_monooxygenase"/>
</dbReference>
<dbReference type="Proteomes" id="UP000306740">
    <property type="component" value="Unassembled WGS sequence"/>
</dbReference>
<keyword evidence="2" id="KW-0288">FMN</keyword>
<dbReference type="Gene3D" id="3.20.20.30">
    <property type="entry name" value="Luciferase-like domain"/>
    <property type="match status" value="1"/>
</dbReference>
<accession>A0A5C4MD63</accession>
<dbReference type="GO" id="GO:0008726">
    <property type="term" value="F:alkanesulfonate monooxygenase activity"/>
    <property type="evidence" value="ECO:0007669"/>
    <property type="project" value="TreeGrafter"/>
</dbReference>
<reference evidence="6 7" key="1">
    <citation type="submission" date="2019-05" db="EMBL/GenBank/DDBJ databases">
        <title>Mumia sp. nov., isolated from the intestinal contents of plateau pika (Ochotona curzoniae) in the Qinghai-Tibet plateau of China.</title>
        <authorList>
            <person name="Tian Z."/>
        </authorList>
    </citation>
    <scope>NUCLEOTIDE SEQUENCE [LARGE SCALE GENOMIC DNA]</scope>
    <source>
        <strain evidence="7">527</strain>
    </source>
</reference>
<evidence type="ECO:0000259" key="5">
    <source>
        <dbReference type="Pfam" id="PF00296"/>
    </source>
</evidence>
<evidence type="ECO:0000313" key="6">
    <source>
        <dbReference type="EMBL" id="TNC35428.1"/>
    </source>
</evidence>
<name>A0A5C4MD63_9ACTN</name>
<comment type="caution">
    <text evidence="6">The sequence shown here is derived from an EMBL/GenBank/DDBJ whole genome shotgun (WGS) entry which is preliminary data.</text>
</comment>
<dbReference type="Pfam" id="PF00296">
    <property type="entry name" value="Bac_luciferase"/>
    <property type="match status" value="1"/>
</dbReference>
<dbReference type="InterPro" id="IPR036661">
    <property type="entry name" value="Luciferase-like_sf"/>
</dbReference>
<dbReference type="PANTHER" id="PTHR42847">
    <property type="entry name" value="ALKANESULFONATE MONOOXYGENASE"/>
    <property type="match status" value="1"/>
</dbReference>
<keyword evidence="4" id="KW-0503">Monooxygenase</keyword>
<dbReference type="PANTHER" id="PTHR42847:SF8">
    <property type="entry name" value="CONSERVED PROTEIN"/>
    <property type="match status" value="1"/>
</dbReference>
<dbReference type="SUPFAM" id="SSF51679">
    <property type="entry name" value="Bacterial luciferase-like"/>
    <property type="match status" value="1"/>
</dbReference>